<evidence type="ECO:0000256" key="4">
    <source>
        <dbReference type="ARBA" id="ARBA00022755"/>
    </source>
</evidence>
<gene>
    <name evidence="6" type="ORF">RHSIM_Rhsim04G0092900</name>
</gene>
<sequence>MEARSFISGFCSNPIINNPIQNPSKASFPTVPSYSNQVSFKTLYSLSWKLDSLEYKLQCRSSLQKVEAVSGDTESQKSGDRKKILAVFVSGGGSNFGSIHKAIVEGSVEGEIVVLVTNTPGIVYEGVNAPKYEMDTDFVSDIRAKAIISIEVVGLVQNDGCGRAEYARDNNIPVILFPGMKEQPDGLSANDLVTTLRRYKIDFILLAGYLKLIPVELVRAYPRSILNIHPSLLPAFGGKGYYGMKVHQAVIASGARCVQLFLFCFSSFFAF</sequence>
<evidence type="ECO:0000259" key="5">
    <source>
        <dbReference type="Pfam" id="PF00551"/>
    </source>
</evidence>
<dbReference type="GO" id="GO:0004644">
    <property type="term" value="F:phosphoribosylglycinamide formyltransferase activity"/>
    <property type="evidence" value="ECO:0007669"/>
    <property type="project" value="UniProtKB-EC"/>
</dbReference>
<evidence type="ECO:0000256" key="3">
    <source>
        <dbReference type="ARBA" id="ARBA00022679"/>
    </source>
</evidence>
<dbReference type="SUPFAM" id="SSF53328">
    <property type="entry name" value="Formyltransferase"/>
    <property type="match status" value="1"/>
</dbReference>
<evidence type="ECO:0000313" key="7">
    <source>
        <dbReference type="Proteomes" id="UP000626092"/>
    </source>
</evidence>
<reference evidence="6" key="1">
    <citation type="submission" date="2019-11" db="EMBL/GenBank/DDBJ databases">
        <authorList>
            <person name="Liu Y."/>
            <person name="Hou J."/>
            <person name="Li T.-Q."/>
            <person name="Guan C.-H."/>
            <person name="Wu X."/>
            <person name="Wu H.-Z."/>
            <person name="Ling F."/>
            <person name="Zhang R."/>
            <person name="Shi X.-G."/>
            <person name="Ren J.-P."/>
            <person name="Chen E.-F."/>
            <person name="Sun J.-M."/>
        </authorList>
    </citation>
    <scope>NUCLEOTIDE SEQUENCE</scope>
    <source>
        <strain evidence="6">Adult_tree_wgs_1</strain>
        <tissue evidence="6">Leaves</tissue>
    </source>
</reference>
<keyword evidence="7" id="KW-1185">Reference proteome</keyword>
<dbReference type="PANTHER" id="PTHR43369">
    <property type="entry name" value="PHOSPHORIBOSYLGLYCINAMIDE FORMYLTRANSFERASE"/>
    <property type="match status" value="1"/>
</dbReference>
<keyword evidence="4" id="KW-0658">Purine biosynthesis</keyword>
<proteinExistence type="predicted"/>
<dbReference type="EC" id="2.1.2.2" evidence="2"/>
<organism evidence="6 7">
    <name type="scientific">Rhododendron simsii</name>
    <name type="common">Sims's rhododendron</name>
    <dbReference type="NCBI Taxonomy" id="118357"/>
    <lineage>
        <taxon>Eukaryota</taxon>
        <taxon>Viridiplantae</taxon>
        <taxon>Streptophyta</taxon>
        <taxon>Embryophyta</taxon>
        <taxon>Tracheophyta</taxon>
        <taxon>Spermatophyta</taxon>
        <taxon>Magnoliopsida</taxon>
        <taxon>eudicotyledons</taxon>
        <taxon>Gunneridae</taxon>
        <taxon>Pentapetalae</taxon>
        <taxon>asterids</taxon>
        <taxon>Ericales</taxon>
        <taxon>Ericaceae</taxon>
        <taxon>Ericoideae</taxon>
        <taxon>Rhodoreae</taxon>
        <taxon>Rhododendron</taxon>
    </lineage>
</organism>
<dbReference type="InterPro" id="IPR036477">
    <property type="entry name" value="Formyl_transf_N_sf"/>
</dbReference>
<dbReference type="GO" id="GO:0006189">
    <property type="term" value="P:'de novo' IMP biosynthetic process"/>
    <property type="evidence" value="ECO:0007669"/>
    <property type="project" value="TreeGrafter"/>
</dbReference>
<protein>
    <recommendedName>
        <fullName evidence="2">phosphoribosylglycinamide formyltransferase 1</fullName>
        <ecNumber evidence="2">2.1.2.2</ecNumber>
    </recommendedName>
</protein>
<dbReference type="Proteomes" id="UP000626092">
    <property type="component" value="Unassembled WGS sequence"/>
</dbReference>
<dbReference type="Pfam" id="PF00551">
    <property type="entry name" value="Formyl_trans_N"/>
    <property type="match status" value="1"/>
</dbReference>
<feature type="domain" description="Formyl transferase N-terminal" evidence="5">
    <location>
        <begin position="151"/>
        <end position="256"/>
    </location>
</feature>
<dbReference type="Gene3D" id="3.40.50.170">
    <property type="entry name" value="Formyl transferase, N-terminal domain"/>
    <property type="match status" value="1"/>
</dbReference>
<dbReference type="GO" id="GO:0009507">
    <property type="term" value="C:chloroplast"/>
    <property type="evidence" value="ECO:0007669"/>
    <property type="project" value="TreeGrafter"/>
</dbReference>
<dbReference type="EMBL" id="WJXA01000004">
    <property type="protein sequence ID" value="KAF7144715.1"/>
    <property type="molecule type" value="Genomic_DNA"/>
</dbReference>
<dbReference type="PANTHER" id="PTHR43369:SF2">
    <property type="entry name" value="PHOSPHORIBOSYLGLYCINAMIDE FORMYLTRANSFERASE"/>
    <property type="match status" value="1"/>
</dbReference>
<evidence type="ECO:0000256" key="1">
    <source>
        <dbReference type="ARBA" id="ARBA00005054"/>
    </source>
</evidence>
<dbReference type="OrthoDB" id="2018833at2759"/>
<accession>A0A834HAR3</accession>
<comment type="pathway">
    <text evidence="1">Purine metabolism; IMP biosynthesis via de novo pathway; N(2)-formyl-N(1)-(5-phospho-D-ribosyl)glycinamide from N(1)-(5-phospho-D-ribosyl)glycinamide (10-formyl THF route): step 1/1.</text>
</comment>
<dbReference type="InterPro" id="IPR002376">
    <property type="entry name" value="Formyl_transf_N"/>
</dbReference>
<name>A0A834HAR3_RHOSS</name>
<evidence type="ECO:0000313" key="6">
    <source>
        <dbReference type="EMBL" id="KAF7144715.1"/>
    </source>
</evidence>
<evidence type="ECO:0000256" key="2">
    <source>
        <dbReference type="ARBA" id="ARBA00012254"/>
    </source>
</evidence>
<comment type="caution">
    <text evidence="6">The sequence shown here is derived from an EMBL/GenBank/DDBJ whole genome shotgun (WGS) entry which is preliminary data.</text>
</comment>
<dbReference type="AlphaFoldDB" id="A0A834HAR3"/>
<keyword evidence="3" id="KW-0808">Transferase</keyword>